<comment type="caution">
    <text evidence="2">The sequence shown here is derived from an EMBL/GenBank/DDBJ whole genome shotgun (WGS) entry which is preliminary data.</text>
</comment>
<gene>
    <name evidence="2" type="ORF">JT362_33035</name>
</gene>
<dbReference type="Proteomes" id="UP001156441">
    <property type="component" value="Unassembled WGS sequence"/>
</dbReference>
<reference evidence="2 3" key="1">
    <citation type="submission" date="2021-02" db="EMBL/GenBank/DDBJ databases">
        <title>Actinophytocola xerophila sp. nov., isolated from soil of cotton cropping field.</title>
        <authorList>
            <person name="Huang R."/>
            <person name="Chen X."/>
            <person name="Ge X."/>
            <person name="Liu W."/>
        </authorList>
    </citation>
    <scope>NUCLEOTIDE SEQUENCE [LARGE SCALE GENOMIC DNA]</scope>
    <source>
        <strain evidence="2 3">S1-96</strain>
    </source>
</reference>
<name>A0ABT2JKX2_9PSEU</name>
<sequence length="165" mass="17484">MRRVSARDGDDAAVVTGFGPDDVGHVVRSVDLGEHPVVESGVGSPDPARTERTRAVAASTRSRMACTSGRRAAPAGLSATVHRSRTPTITRVVLEPAARKVAGSAADAQSDDIELSRVPDGPSGQVSILREAFDEYASPLVCPDGTVTRSVRRRRKDIRSARGVW</sequence>
<feature type="region of interest" description="Disordered" evidence="1">
    <location>
        <begin position="56"/>
        <end position="83"/>
    </location>
</feature>
<dbReference type="EMBL" id="JAFFZE010000030">
    <property type="protein sequence ID" value="MCT2587949.1"/>
    <property type="molecule type" value="Genomic_DNA"/>
</dbReference>
<evidence type="ECO:0000256" key="1">
    <source>
        <dbReference type="SAM" id="MobiDB-lite"/>
    </source>
</evidence>
<feature type="compositionally biased region" description="Low complexity" evidence="1">
    <location>
        <begin position="56"/>
        <end position="65"/>
    </location>
</feature>
<organism evidence="2 3">
    <name type="scientific">Actinophytocola gossypii</name>
    <dbReference type="NCBI Taxonomy" id="2812003"/>
    <lineage>
        <taxon>Bacteria</taxon>
        <taxon>Bacillati</taxon>
        <taxon>Actinomycetota</taxon>
        <taxon>Actinomycetes</taxon>
        <taxon>Pseudonocardiales</taxon>
        <taxon>Pseudonocardiaceae</taxon>
    </lineage>
</organism>
<protein>
    <submittedName>
        <fullName evidence="2">Uncharacterized protein</fullName>
    </submittedName>
</protein>
<accession>A0ABT2JKX2</accession>
<keyword evidence="3" id="KW-1185">Reference proteome</keyword>
<feature type="region of interest" description="Disordered" evidence="1">
    <location>
        <begin position="1"/>
        <end position="20"/>
    </location>
</feature>
<evidence type="ECO:0000313" key="2">
    <source>
        <dbReference type="EMBL" id="MCT2587949.1"/>
    </source>
</evidence>
<feature type="compositionally biased region" description="Basic and acidic residues" evidence="1">
    <location>
        <begin position="1"/>
        <end position="10"/>
    </location>
</feature>
<evidence type="ECO:0000313" key="3">
    <source>
        <dbReference type="Proteomes" id="UP001156441"/>
    </source>
</evidence>
<proteinExistence type="predicted"/>